<feature type="transmembrane region" description="Helical" evidence="1">
    <location>
        <begin position="38"/>
        <end position="60"/>
    </location>
</feature>
<reference evidence="2 3" key="1">
    <citation type="submission" date="2019-03" db="EMBL/GenBank/DDBJ databases">
        <title>Halomonas marinisediminis sp. nov., a moderately halophilic bacterium isolated from the Bohai Gulf.</title>
        <authorList>
            <person name="Ji X."/>
        </authorList>
    </citation>
    <scope>NUCLEOTIDE SEQUENCE [LARGE SCALE GENOMIC DNA]</scope>
    <source>
        <strain evidence="2 3">204</strain>
    </source>
</reference>
<evidence type="ECO:0000256" key="1">
    <source>
        <dbReference type="SAM" id="Phobius"/>
    </source>
</evidence>
<feature type="transmembrane region" description="Helical" evidence="1">
    <location>
        <begin position="112"/>
        <end position="128"/>
    </location>
</feature>
<keyword evidence="1" id="KW-1133">Transmembrane helix</keyword>
<sequence>MVARMIVVRSLIIWFVILMLAIANGVLRESLLVPLLGVPASLVLSGILLSLLILCVAYLSLPWLKLHRPLPLWLIGVGWLALTLAFEFAFGFWQGKSWPELLEAYTFKGGNIWVVVIAVTVLAPRLAARLRGWV</sequence>
<gene>
    <name evidence="2" type="ORF">E0702_08120</name>
</gene>
<proteinExistence type="predicted"/>
<dbReference type="RefSeq" id="WP_132042705.1">
    <property type="nucleotide sequence ID" value="NZ_SLTR01000008.1"/>
</dbReference>
<keyword evidence="1" id="KW-0472">Membrane</keyword>
<protein>
    <submittedName>
        <fullName evidence="2">Uncharacterized protein</fullName>
    </submittedName>
</protein>
<evidence type="ECO:0000313" key="3">
    <source>
        <dbReference type="Proteomes" id="UP000294823"/>
    </source>
</evidence>
<organism evidence="2 3">
    <name type="scientific">Halomonas marinisediminis</name>
    <dbReference type="NCBI Taxonomy" id="2546095"/>
    <lineage>
        <taxon>Bacteria</taxon>
        <taxon>Pseudomonadati</taxon>
        <taxon>Pseudomonadota</taxon>
        <taxon>Gammaproteobacteria</taxon>
        <taxon>Oceanospirillales</taxon>
        <taxon>Halomonadaceae</taxon>
        <taxon>Halomonas</taxon>
    </lineage>
</organism>
<evidence type="ECO:0000313" key="2">
    <source>
        <dbReference type="EMBL" id="TDB02999.1"/>
    </source>
</evidence>
<keyword evidence="1" id="KW-0812">Transmembrane</keyword>
<keyword evidence="3" id="KW-1185">Reference proteome</keyword>
<name>A0ABY2D7H7_9GAMM</name>
<accession>A0ABY2D7H7</accession>
<dbReference type="EMBL" id="SLTR01000008">
    <property type="protein sequence ID" value="TDB02999.1"/>
    <property type="molecule type" value="Genomic_DNA"/>
</dbReference>
<comment type="caution">
    <text evidence="2">The sequence shown here is derived from an EMBL/GenBank/DDBJ whole genome shotgun (WGS) entry which is preliminary data.</text>
</comment>
<dbReference type="Proteomes" id="UP000294823">
    <property type="component" value="Unassembled WGS sequence"/>
</dbReference>
<feature type="transmembrane region" description="Helical" evidence="1">
    <location>
        <begin position="72"/>
        <end position="92"/>
    </location>
</feature>